<name>A0AAN7VNH5_9COLE</name>
<sequence length="556" mass="62819">MLKLLIFVICLVPWCRSSQATVEIKQGILNGKYMKTRNGNEFGAFLGIPYAKPPIRNLRFKPPIPASSWEGIRDATSLPPSCPQKDRYQKGDTIVGDENCLFINVYTPRHNKSDSELYPVMLFIHGGGFYFGTGTMYGPDYLLDENVILVTFNYRIGALGFLSTGDEVVPGNNGLKDQSLAIRWVYDNIEAFGGDPGKITLFGEAAGGASAHFHYFSPLSQGLFSGAISQSGTVFNIWSIADRSLVGAKTRKLADSLGCPITNHEAMVECLLHVEPVEIINKDVIFMEWDIEPFIPFKPVVEVDNEGAFLVEHPLKMIQKGNYAQLPWVTGVNSNEGVIKVAAFIKNPNRIPELDYDFNRIMSIIFEKDASSFENTAKKIRKFYFGIKRIDNTTLFNLVDMFSDYLFFFAAETAVKLHLKYSKQPVYYYFFSHQGSNSFSEIVSYSNTPYGASHADELPLLFPLEFLFDGRNQTAIDRRFSNLMVKLWTNFAKLSNPTPEQTSEISTTWEPVRTKDLDYFYIGGGVHTAKRLFPERIKFWKNLNVLMTIGNVKDEL</sequence>
<organism evidence="4 5">
    <name type="scientific">Pyrocoelia pectoralis</name>
    <dbReference type="NCBI Taxonomy" id="417401"/>
    <lineage>
        <taxon>Eukaryota</taxon>
        <taxon>Metazoa</taxon>
        <taxon>Ecdysozoa</taxon>
        <taxon>Arthropoda</taxon>
        <taxon>Hexapoda</taxon>
        <taxon>Insecta</taxon>
        <taxon>Pterygota</taxon>
        <taxon>Neoptera</taxon>
        <taxon>Endopterygota</taxon>
        <taxon>Coleoptera</taxon>
        <taxon>Polyphaga</taxon>
        <taxon>Elateriformia</taxon>
        <taxon>Elateroidea</taxon>
        <taxon>Lampyridae</taxon>
        <taxon>Lampyrinae</taxon>
        <taxon>Pyrocoelia</taxon>
    </lineage>
</organism>
<dbReference type="InterPro" id="IPR050309">
    <property type="entry name" value="Type-B_Carboxylest/Lipase"/>
</dbReference>
<dbReference type="SUPFAM" id="SSF53474">
    <property type="entry name" value="alpha/beta-Hydrolases"/>
    <property type="match status" value="1"/>
</dbReference>
<feature type="signal peptide" evidence="2">
    <location>
        <begin position="1"/>
        <end position="20"/>
    </location>
</feature>
<proteinExistence type="predicted"/>
<evidence type="ECO:0000256" key="2">
    <source>
        <dbReference type="SAM" id="SignalP"/>
    </source>
</evidence>
<evidence type="ECO:0000313" key="5">
    <source>
        <dbReference type="Proteomes" id="UP001329430"/>
    </source>
</evidence>
<evidence type="ECO:0000259" key="3">
    <source>
        <dbReference type="Pfam" id="PF00135"/>
    </source>
</evidence>
<dbReference type="Proteomes" id="UP001329430">
    <property type="component" value="Chromosome 3"/>
</dbReference>
<feature type="chain" id="PRO_5042915764" description="Carboxylesterase type B domain-containing protein" evidence="2">
    <location>
        <begin position="21"/>
        <end position="556"/>
    </location>
</feature>
<gene>
    <name evidence="4" type="ORF">RI129_005463</name>
</gene>
<accession>A0AAN7VNH5</accession>
<dbReference type="Gene3D" id="3.40.50.1820">
    <property type="entry name" value="alpha/beta hydrolase"/>
    <property type="match status" value="1"/>
</dbReference>
<evidence type="ECO:0000313" key="4">
    <source>
        <dbReference type="EMBL" id="KAK5646999.1"/>
    </source>
</evidence>
<dbReference type="PANTHER" id="PTHR11559">
    <property type="entry name" value="CARBOXYLESTERASE"/>
    <property type="match status" value="1"/>
</dbReference>
<reference evidence="4 5" key="1">
    <citation type="journal article" date="2024" name="Insects">
        <title>An Improved Chromosome-Level Genome Assembly of the Firefly Pyrocoelia pectoralis.</title>
        <authorList>
            <person name="Fu X."/>
            <person name="Meyer-Rochow V.B."/>
            <person name="Ballantyne L."/>
            <person name="Zhu X."/>
        </authorList>
    </citation>
    <scope>NUCLEOTIDE SEQUENCE [LARGE SCALE GENOMIC DNA]</scope>
    <source>
        <strain evidence="4">XCY_ONT2</strain>
    </source>
</reference>
<keyword evidence="5" id="KW-1185">Reference proteome</keyword>
<dbReference type="AlphaFoldDB" id="A0AAN7VNH5"/>
<dbReference type="InterPro" id="IPR029058">
    <property type="entry name" value="AB_hydrolase_fold"/>
</dbReference>
<protein>
    <recommendedName>
        <fullName evidence="3">Carboxylesterase type B domain-containing protein</fullName>
    </recommendedName>
</protein>
<dbReference type="EMBL" id="JAVRBK010000003">
    <property type="protein sequence ID" value="KAK5646999.1"/>
    <property type="molecule type" value="Genomic_DNA"/>
</dbReference>
<comment type="caution">
    <text evidence="4">The sequence shown here is derived from an EMBL/GenBank/DDBJ whole genome shotgun (WGS) entry which is preliminary data.</text>
</comment>
<keyword evidence="1" id="KW-0325">Glycoprotein</keyword>
<keyword evidence="2" id="KW-0732">Signal</keyword>
<dbReference type="InterPro" id="IPR002018">
    <property type="entry name" value="CarbesteraseB"/>
</dbReference>
<dbReference type="Pfam" id="PF00135">
    <property type="entry name" value="COesterase"/>
    <property type="match status" value="1"/>
</dbReference>
<evidence type="ECO:0000256" key="1">
    <source>
        <dbReference type="ARBA" id="ARBA00023180"/>
    </source>
</evidence>
<feature type="domain" description="Carboxylesterase type B" evidence="3">
    <location>
        <begin position="19"/>
        <end position="540"/>
    </location>
</feature>